<sequence length="112" mass="12834">MYDCCQDTQPPPRNRIVHQRPIRNRVVRVNRFHTPDFGTYEIRDGPFSETEANTCCYATFNDACNDTCNDSCNDTNNDTSNDSCNDSYNDSYNDTCYDTCNDTCNDTSYGDD</sequence>
<keyword evidence="2" id="KW-1185">Reference proteome</keyword>
<dbReference type="GeneID" id="108041283"/>
<organism evidence="1 2">
    <name type="scientific">Drosophila rhopaloa</name>
    <name type="common">Fruit fly</name>
    <dbReference type="NCBI Taxonomy" id="1041015"/>
    <lineage>
        <taxon>Eukaryota</taxon>
        <taxon>Metazoa</taxon>
        <taxon>Ecdysozoa</taxon>
        <taxon>Arthropoda</taxon>
        <taxon>Hexapoda</taxon>
        <taxon>Insecta</taxon>
        <taxon>Pterygota</taxon>
        <taxon>Neoptera</taxon>
        <taxon>Endopterygota</taxon>
        <taxon>Diptera</taxon>
        <taxon>Brachycera</taxon>
        <taxon>Muscomorpha</taxon>
        <taxon>Ephydroidea</taxon>
        <taxon>Drosophilidae</taxon>
        <taxon>Drosophila</taxon>
        <taxon>Sophophora</taxon>
    </lineage>
</organism>
<name>A0ABM5H526_DRORH</name>
<dbReference type="EnsemblMetazoa" id="XM_017119167.2">
    <property type="protein sequence ID" value="XP_016974656.2"/>
    <property type="gene ID" value="LOC108041283"/>
</dbReference>
<evidence type="ECO:0000313" key="1">
    <source>
        <dbReference type="EnsemblMetazoa" id="XP_016974656.2"/>
    </source>
</evidence>
<reference evidence="1" key="2">
    <citation type="submission" date="2025-05" db="UniProtKB">
        <authorList>
            <consortium name="EnsemblMetazoa"/>
        </authorList>
    </citation>
    <scope>IDENTIFICATION</scope>
</reference>
<protein>
    <submittedName>
        <fullName evidence="1">Uncharacterized protein</fullName>
    </submittedName>
</protein>
<proteinExistence type="predicted"/>
<reference evidence="2" key="1">
    <citation type="journal article" date="2021" name="Elife">
        <title>Highly contiguous assemblies of 101 drosophilid genomes.</title>
        <authorList>
            <person name="Kim B.Y."/>
            <person name="Wang J.R."/>
            <person name="Miller D.E."/>
            <person name="Barmina O."/>
            <person name="Delaney E."/>
            <person name="Thompson A."/>
            <person name="Comeault A.A."/>
            <person name="Peede D."/>
            <person name="D'Agostino E.R."/>
            <person name="Pelaez J."/>
            <person name="Aguilar J.M."/>
            <person name="Haji D."/>
            <person name="Matsunaga T."/>
            <person name="Armstrong E.E."/>
            <person name="Zych M."/>
            <person name="Ogawa Y."/>
            <person name="Stamenkovic-Radak M."/>
            <person name="Jelic M."/>
            <person name="Veselinovic M.S."/>
            <person name="Tanaskovic M."/>
            <person name="Eric P."/>
            <person name="Gao J.J."/>
            <person name="Katoh T.K."/>
            <person name="Toda M.J."/>
            <person name="Watabe H."/>
            <person name="Watada M."/>
            <person name="Davis J.S."/>
            <person name="Moyle L.C."/>
            <person name="Manoli G."/>
            <person name="Bertolini E."/>
            <person name="Kostal V."/>
            <person name="Hawley R.S."/>
            <person name="Takahashi A."/>
            <person name="Jones C.D."/>
            <person name="Price D.K."/>
            <person name="Whiteman N."/>
            <person name="Kopp A."/>
            <person name="Matute D.R."/>
            <person name="Petrov D.A."/>
        </authorList>
    </citation>
    <scope>NUCLEOTIDE SEQUENCE [LARGE SCALE GENOMIC DNA]</scope>
</reference>
<accession>A0ABM5H526</accession>
<dbReference type="RefSeq" id="XP_016974656.2">
    <property type="nucleotide sequence ID" value="XM_017119167.2"/>
</dbReference>
<dbReference type="Proteomes" id="UP001652680">
    <property type="component" value="Unassembled WGS sequence"/>
</dbReference>
<evidence type="ECO:0000313" key="2">
    <source>
        <dbReference type="Proteomes" id="UP001652680"/>
    </source>
</evidence>